<dbReference type="CDD" id="cd06257">
    <property type="entry name" value="DnaJ"/>
    <property type="match status" value="1"/>
</dbReference>
<dbReference type="InterPro" id="IPR001305">
    <property type="entry name" value="HSP_DnaJ_Cys-rich_dom"/>
</dbReference>
<dbReference type="Pfam" id="PF00226">
    <property type="entry name" value="DnaJ"/>
    <property type="match status" value="1"/>
</dbReference>
<evidence type="ECO:0000256" key="3">
    <source>
        <dbReference type="ARBA" id="ARBA00022771"/>
    </source>
</evidence>
<dbReference type="Gene3D" id="2.10.230.10">
    <property type="entry name" value="Heat shock protein DnaJ, cysteine-rich domain"/>
    <property type="match status" value="1"/>
</dbReference>
<evidence type="ECO:0000256" key="2">
    <source>
        <dbReference type="ARBA" id="ARBA00022737"/>
    </source>
</evidence>
<dbReference type="InterPro" id="IPR036869">
    <property type="entry name" value="J_dom_sf"/>
</dbReference>
<dbReference type="CDD" id="cd10747">
    <property type="entry name" value="DnaJ_C"/>
    <property type="match status" value="1"/>
</dbReference>
<evidence type="ECO:0000313" key="8">
    <source>
        <dbReference type="EMBL" id="KAK8853820.1"/>
    </source>
</evidence>
<feature type="domain" description="CR-type" evidence="7">
    <location>
        <begin position="119"/>
        <end position="203"/>
    </location>
</feature>
<dbReference type="CDD" id="cd10719">
    <property type="entry name" value="DnaJ_zf"/>
    <property type="match status" value="1"/>
</dbReference>
<dbReference type="SUPFAM" id="SSF46565">
    <property type="entry name" value="Chaperone J-domain"/>
    <property type="match status" value="1"/>
</dbReference>
<evidence type="ECO:0000313" key="9">
    <source>
        <dbReference type="Proteomes" id="UP001470230"/>
    </source>
</evidence>
<sequence length="641" mass="72829">MVVDSQLYDLLGVSPDATERDLKKAFLRKARETHPDKNKDDPQATEKFQAINEAYKVLSDPKKRKNYDKYGLDGLREDQDLDFNDFFSHLFNISPEDMRPRTKDIIKKLFVTLEEEYNGAEKKVTIKRHVACKACQGKGTKSGKEGTICKTCGGQGQCIISKRVGHQIRQTIGVCPDCDGEGEIIDEDDQCPSCNGKRYFEEERELLVHVERGAEDGDHIVFQGVSDESPGAETGDVIFVIREKEHNLFERRYNNLLYHKHITLSEALYGAKFVITHLDGRKLVIQSNPEKVIQTGDVEIIENEGMPVKGDSFQKGQLFIEYIVDMPKREDLNADFKNALLKTIPIIDESKDLDKNAEDVFIVTPIEGEIEQFKLSKKSKRAKRREAYHTSSEYDDEEEDIFGEEEEEEEYMDDDGPNVNCGPIDNEMNFDVASSPISNYEMRQQDTDFTMGFNPQSPSKIGEISAVDQDFFSDFSTFDSTLTMSPGLVAMASLNFNFNDQPQQQVQPVTQNPVNTTKKVVMPDISINRTSSMYNNNCIQNINSNVYQRPTLYPIPSTISKENSNSNIQYSQPQKQNQKEPINIIKKQKLKRKCEVFQPFTSFANLEMTVKSLRNIVKSNSVCAPTSTRIYAPPPPQPILA</sequence>
<dbReference type="PRINTS" id="PR00625">
    <property type="entry name" value="JDOMAIN"/>
</dbReference>
<dbReference type="Proteomes" id="UP001470230">
    <property type="component" value="Unassembled WGS sequence"/>
</dbReference>
<dbReference type="Pfam" id="PF00684">
    <property type="entry name" value="DnaJ_CXXCXGXG"/>
    <property type="match status" value="1"/>
</dbReference>
<evidence type="ECO:0000256" key="4">
    <source>
        <dbReference type="ARBA" id="ARBA00022833"/>
    </source>
</evidence>
<keyword evidence="1 5" id="KW-0479">Metal-binding</keyword>
<feature type="zinc finger region" description="CR-type" evidence="5">
    <location>
        <begin position="119"/>
        <end position="203"/>
    </location>
</feature>
<dbReference type="EMBL" id="JAPFFF010000021">
    <property type="protein sequence ID" value="KAK8853820.1"/>
    <property type="molecule type" value="Genomic_DNA"/>
</dbReference>
<dbReference type="Gene3D" id="2.60.260.20">
    <property type="entry name" value="Urease metallochaperone UreE, N-terminal domain"/>
    <property type="match status" value="2"/>
</dbReference>
<dbReference type="PROSITE" id="PS51188">
    <property type="entry name" value="ZF_CR"/>
    <property type="match status" value="1"/>
</dbReference>
<dbReference type="PROSITE" id="PS50076">
    <property type="entry name" value="DNAJ_2"/>
    <property type="match status" value="1"/>
</dbReference>
<dbReference type="HAMAP" id="MF_01152">
    <property type="entry name" value="DnaJ"/>
    <property type="match status" value="1"/>
</dbReference>
<comment type="caution">
    <text evidence="8">The sequence shown here is derived from an EMBL/GenBank/DDBJ whole genome shotgun (WGS) entry which is preliminary data.</text>
</comment>
<evidence type="ECO:0000259" key="6">
    <source>
        <dbReference type="PROSITE" id="PS50076"/>
    </source>
</evidence>
<evidence type="ECO:0008006" key="10">
    <source>
        <dbReference type="Google" id="ProtNLM"/>
    </source>
</evidence>
<dbReference type="InterPro" id="IPR036410">
    <property type="entry name" value="HSP_DnaJ_Cys-rich_dom_sf"/>
</dbReference>
<keyword evidence="4 5" id="KW-0862">Zinc</keyword>
<dbReference type="SUPFAM" id="SSF57938">
    <property type="entry name" value="DnaJ/Hsp40 cysteine-rich domain"/>
    <property type="match status" value="1"/>
</dbReference>
<proteinExistence type="inferred from homology"/>
<dbReference type="PANTHER" id="PTHR43888">
    <property type="entry name" value="DNAJ-LIKE-2, ISOFORM A-RELATED"/>
    <property type="match status" value="1"/>
</dbReference>
<dbReference type="Gene3D" id="1.10.287.110">
    <property type="entry name" value="DnaJ domain"/>
    <property type="match status" value="1"/>
</dbReference>
<name>A0ABR2HW45_9EUKA</name>
<dbReference type="SUPFAM" id="SSF49493">
    <property type="entry name" value="HSP40/DnaJ peptide-binding domain"/>
    <property type="match status" value="2"/>
</dbReference>
<keyword evidence="2" id="KW-0677">Repeat</keyword>
<dbReference type="InterPro" id="IPR008971">
    <property type="entry name" value="HSP40/DnaJ_pept-bd"/>
</dbReference>
<reference evidence="8 9" key="1">
    <citation type="submission" date="2024-04" db="EMBL/GenBank/DDBJ databases">
        <title>Tritrichomonas musculus Genome.</title>
        <authorList>
            <person name="Alves-Ferreira E."/>
            <person name="Grigg M."/>
            <person name="Lorenzi H."/>
            <person name="Galac M."/>
        </authorList>
    </citation>
    <scope>NUCLEOTIDE SEQUENCE [LARGE SCALE GENOMIC DNA]</scope>
    <source>
        <strain evidence="8 9">EAF2021</strain>
    </source>
</reference>
<keyword evidence="3 5" id="KW-0863">Zinc-finger</keyword>
<dbReference type="SMART" id="SM00271">
    <property type="entry name" value="DnaJ"/>
    <property type="match status" value="1"/>
</dbReference>
<dbReference type="InterPro" id="IPR002939">
    <property type="entry name" value="DnaJ_C"/>
</dbReference>
<evidence type="ECO:0000256" key="1">
    <source>
        <dbReference type="ARBA" id="ARBA00022723"/>
    </source>
</evidence>
<feature type="domain" description="J" evidence="6">
    <location>
        <begin position="6"/>
        <end position="71"/>
    </location>
</feature>
<organism evidence="8 9">
    <name type="scientific">Tritrichomonas musculus</name>
    <dbReference type="NCBI Taxonomy" id="1915356"/>
    <lineage>
        <taxon>Eukaryota</taxon>
        <taxon>Metamonada</taxon>
        <taxon>Parabasalia</taxon>
        <taxon>Tritrichomonadida</taxon>
        <taxon>Tritrichomonadidae</taxon>
        <taxon>Tritrichomonas</taxon>
    </lineage>
</organism>
<protein>
    <recommendedName>
        <fullName evidence="10">DnaJ domain containing protein</fullName>
    </recommendedName>
</protein>
<evidence type="ECO:0000259" key="7">
    <source>
        <dbReference type="PROSITE" id="PS51188"/>
    </source>
</evidence>
<dbReference type="InterPro" id="IPR044713">
    <property type="entry name" value="DNJA1/2-like"/>
</dbReference>
<gene>
    <name evidence="8" type="ORF">M9Y10_016363</name>
</gene>
<accession>A0ABR2HW45</accession>
<dbReference type="Pfam" id="PF01556">
    <property type="entry name" value="DnaJ_C"/>
    <property type="match status" value="1"/>
</dbReference>
<evidence type="ECO:0000256" key="5">
    <source>
        <dbReference type="PROSITE-ProRule" id="PRU00546"/>
    </source>
</evidence>
<keyword evidence="9" id="KW-1185">Reference proteome</keyword>
<dbReference type="InterPro" id="IPR001623">
    <property type="entry name" value="DnaJ_domain"/>
</dbReference>
<dbReference type="InterPro" id="IPR012724">
    <property type="entry name" value="DnaJ"/>
</dbReference>